<proteinExistence type="predicted"/>
<evidence type="ECO:0000313" key="5">
    <source>
        <dbReference type="Proteomes" id="UP000265715"/>
    </source>
</evidence>
<keyword evidence="1" id="KW-0646">Protease inhibitor</keyword>
<evidence type="ECO:0000259" key="3">
    <source>
        <dbReference type="Pfam" id="PF09394"/>
    </source>
</evidence>
<dbReference type="Pfam" id="PF09394">
    <property type="entry name" value="Inhibitor_I42"/>
    <property type="match status" value="1"/>
</dbReference>
<dbReference type="PANTHER" id="PTHR36530">
    <property type="entry name" value="INHIBITOR OF CYSTEINE PEPTIDASE"/>
    <property type="match status" value="1"/>
</dbReference>
<dbReference type="PANTHER" id="PTHR36530:SF1">
    <property type="entry name" value="AMOEBIASIN-1"/>
    <property type="match status" value="1"/>
</dbReference>
<dbReference type="EMBL" id="QXDL01000043">
    <property type="protein sequence ID" value="RIH86704.1"/>
    <property type="molecule type" value="Genomic_DNA"/>
</dbReference>
<evidence type="ECO:0000256" key="2">
    <source>
        <dbReference type="ARBA" id="ARBA00022704"/>
    </source>
</evidence>
<dbReference type="RefSeq" id="WP_170159578.1">
    <property type="nucleotide sequence ID" value="NZ_QXDL01000043.1"/>
</dbReference>
<comment type="caution">
    <text evidence="4">The sequence shown here is derived from an EMBL/GenBank/DDBJ whole genome shotgun (WGS) entry which is preliminary data.</text>
</comment>
<dbReference type="InterPro" id="IPR052781">
    <property type="entry name" value="Cys_protease_inhibitor_I42"/>
</dbReference>
<name>A0A399EPU7_9DEIN</name>
<dbReference type="Proteomes" id="UP000265715">
    <property type="component" value="Unassembled WGS sequence"/>
</dbReference>
<organism evidence="4 5">
    <name type="scientific">Calidithermus terrae</name>
    <dbReference type="NCBI Taxonomy" id="1408545"/>
    <lineage>
        <taxon>Bacteria</taxon>
        <taxon>Thermotogati</taxon>
        <taxon>Deinococcota</taxon>
        <taxon>Deinococci</taxon>
        <taxon>Thermales</taxon>
        <taxon>Thermaceae</taxon>
        <taxon>Calidithermus</taxon>
    </lineage>
</organism>
<dbReference type="Gene3D" id="2.60.40.2020">
    <property type="match status" value="1"/>
</dbReference>
<dbReference type="InterPro" id="IPR036331">
    <property type="entry name" value="Chagasin-like_sf"/>
</dbReference>
<keyword evidence="2" id="KW-0789">Thiol protease inhibitor</keyword>
<evidence type="ECO:0000313" key="4">
    <source>
        <dbReference type="EMBL" id="RIH86704.1"/>
    </source>
</evidence>
<sequence>MSKVLTDADHDREVELRPGEELELRLKENPTTGYRWSLEAPDPALLQLLEDDFALAPGGAIGAGGERIFRFRAQAPGQLTLRLRHWQAWSGESSVERHFRLHLRVA</sequence>
<gene>
    <name evidence="4" type="ORF">Mterra_01371</name>
</gene>
<reference evidence="4 5" key="1">
    <citation type="submission" date="2018-08" db="EMBL/GenBank/DDBJ databases">
        <title>Meiothermus terrae DSM 26712 genome sequencing project.</title>
        <authorList>
            <person name="Da Costa M.S."/>
            <person name="Albuquerque L."/>
            <person name="Raposo P."/>
            <person name="Froufe H.J.C."/>
            <person name="Barroso C.S."/>
            <person name="Egas C."/>
        </authorList>
    </citation>
    <scope>NUCLEOTIDE SEQUENCE [LARGE SCALE GENOMIC DNA]</scope>
    <source>
        <strain evidence="4 5">DSM 26712</strain>
    </source>
</reference>
<accession>A0A399EPU7</accession>
<evidence type="ECO:0000256" key="1">
    <source>
        <dbReference type="ARBA" id="ARBA00022690"/>
    </source>
</evidence>
<keyword evidence="5" id="KW-1185">Reference proteome</keyword>
<protein>
    <submittedName>
        <fullName evidence="4">Chagasin family peptidase inhibitor I42</fullName>
    </submittedName>
</protein>
<feature type="domain" description="Proteinase inhibitor I42 chagasin" evidence="3">
    <location>
        <begin position="16"/>
        <end position="102"/>
    </location>
</feature>
<dbReference type="GO" id="GO:0004869">
    <property type="term" value="F:cysteine-type endopeptidase inhibitor activity"/>
    <property type="evidence" value="ECO:0007669"/>
    <property type="project" value="UniProtKB-KW"/>
</dbReference>
<dbReference type="SUPFAM" id="SSF141066">
    <property type="entry name" value="ICP-like"/>
    <property type="match status" value="1"/>
</dbReference>
<dbReference type="AlphaFoldDB" id="A0A399EPU7"/>
<dbReference type="InterPro" id="IPR018990">
    <property type="entry name" value="Prot_inh_I42_chagasin"/>
</dbReference>